<dbReference type="GO" id="GO:0001530">
    <property type="term" value="F:lipopolysaccharide binding"/>
    <property type="evidence" value="ECO:0007669"/>
    <property type="project" value="TreeGrafter"/>
</dbReference>
<keyword evidence="2" id="KW-0472">Membrane</keyword>
<evidence type="ECO:0000256" key="2">
    <source>
        <dbReference type="ARBA" id="ARBA00023136"/>
    </source>
</evidence>
<proteinExistence type="inferred from homology"/>
<organism evidence="4">
    <name type="scientific">hydrothermal vent metagenome</name>
    <dbReference type="NCBI Taxonomy" id="652676"/>
    <lineage>
        <taxon>unclassified sequences</taxon>
        <taxon>metagenomes</taxon>
        <taxon>ecological metagenomes</taxon>
    </lineage>
</organism>
<dbReference type="PANTHER" id="PTHR38098:SF1">
    <property type="entry name" value="LPS-ASSEMBLY LIPOPROTEIN LPTE"/>
    <property type="match status" value="1"/>
</dbReference>
<accession>A0A3B0W6J1</accession>
<evidence type="ECO:0000313" key="4">
    <source>
        <dbReference type="EMBL" id="VAW44919.1"/>
    </source>
</evidence>
<keyword evidence="3" id="KW-0998">Cell outer membrane</keyword>
<evidence type="ECO:0000256" key="1">
    <source>
        <dbReference type="ARBA" id="ARBA00022729"/>
    </source>
</evidence>
<dbReference type="PANTHER" id="PTHR38098">
    <property type="entry name" value="LPS-ASSEMBLY LIPOPROTEIN LPTE"/>
    <property type="match status" value="1"/>
</dbReference>
<dbReference type="EMBL" id="UOFA01000146">
    <property type="protein sequence ID" value="VAW44919.1"/>
    <property type="molecule type" value="Genomic_DNA"/>
</dbReference>
<protein>
    <recommendedName>
        <fullName evidence="5">LPS-assembly lipoprotein RlpB (Rare lipoprotein B)</fullName>
    </recommendedName>
</protein>
<dbReference type="GO" id="GO:0019867">
    <property type="term" value="C:outer membrane"/>
    <property type="evidence" value="ECO:0007669"/>
    <property type="project" value="InterPro"/>
</dbReference>
<evidence type="ECO:0000256" key="3">
    <source>
        <dbReference type="ARBA" id="ARBA00023237"/>
    </source>
</evidence>
<sequence>MKNLLIVLGLLMLSACGYHLKSVVNLDKAYDNTYIQHAISAPLYRPLAVALSNQGIKLVDKASEATAKILIIKDSLKKQVQSIGANNRVQEYRLDYELTYAVHFLYGIAVPEQTLTLSRDYAFDIGQITGTQAEERILRKQMYKDMAQMIVRSISSHSATE</sequence>
<dbReference type="GO" id="GO:0043165">
    <property type="term" value="P:Gram-negative-bacterium-type cell outer membrane assembly"/>
    <property type="evidence" value="ECO:0007669"/>
    <property type="project" value="InterPro"/>
</dbReference>
<reference evidence="4" key="1">
    <citation type="submission" date="2018-06" db="EMBL/GenBank/DDBJ databases">
        <authorList>
            <person name="Zhirakovskaya E."/>
        </authorList>
    </citation>
    <scope>NUCLEOTIDE SEQUENCE</scope>
</reference>
<dbReference type="Gene3D" id="3.30.160.150">
    <property type="entry name" value="Lipoprotein like domain"/>
    <property type="match status" value="1"/>
</dbReference>
<name>A0A3B0W6J1_9ZZZZ</name>
<keyword evidence="1" id="KW-0732">Signal</keyword>
<dbReference type="GO" id="GO:1990351">
    <property type="term" value="C:transporter complex"/>
    <property type="evidence" value="ECO:0007669"/>
    <property type="project" value="TreeGrafter"/>
</dbReference>
<dbReference type="HAMAP" id="MF_01186">
    <property type="entry name" value="LPS_assembly_LptE"/>
    <property type="match status" value="1"/>
</dbReference>
<dbReference type="AlphaFoldDB" id="A0A3B0W6J1"/>
<evidence type="ECO:0008006" key="5">
    <source>
        <dbReference type="Google" id="ProtNLM"/>
    </source>
</evidence>
<dbReference type="PROSITE" id="PS51257">
    <property type="entry name" value="PROKAR_LIPOPROTEIN"/>
    <property type="match status" value="1"/>
</dbReference>
<dbReference type="InterPro" id="IPR007485">
    <property type="entry name" value="LPS_assembly_LptE"/>
</dbReference>
<gene>
    <name evidence="4" type="ORF">MNBD_GAMMA02-1382</name>
</gene>
<dbReference type="GO" id="GO:0015920">
    <property type="term" value="P:lipopolysaccharide transport"/>
    <property type="evidence" value="ECO:0007669"/>
    <property type="project" value="TreeGrafter"/>
</dbReference>
<dbReference type="Pfam" id="PF04390">
    <property type="entry name" value="LptE"/>
    <property type="match status" value="1"/>
</dbReference>